<dbReference type="SMART" id="SM00220">
    <property type="entry name" value="S_TKc"/>
    <property type="match status" value="1"/>
</dbReference>
<protein>
    <recommendedName>
        <fullName evidence="2">Protein kinase domain-containing protein</fullName>
    </recommendedName>
</protein>
<dbReference type="GeneID" id="63825011"/>
<feature type="region of interest" description="Disordered" evidence="1">
    <location>
        <begin position="1"/>
        <end position="25"/>
    </location>
</feature>
<name>A0A165GV98_9APHY</name>
<organism evidence="3 4">
    <name type="scientific">Laetiporus sulphureus 93-53</name>
    <dbReference type="NCBI Taxonomy" id="1314785"/>
    <lineage>
        <taxon>Eukaryota</taxon>
        <taxon>Fungi</taxon>
        <taxon>Dikarya</taxon>
        <taxon>Basidiomycota</taxon>
        <taxon>Agaricomycotina</taxon>
        <taxon>Agaricomycetes</taxon>
        <taxon>Polyporales</taxon>
        <taxon>Laetiporus</taxon>
    </lineage>
</organism>
<evidence type="ECO:0000313" key="3">
    <source>
        <dbReference type="EMBL" id="KZT10865.1"/>
    </source>
</evidence>
<gene>
    <name evidence="3" type="ORF">LAESUDRAFT_721252</name>
</gene>
<dbReference type="Gene3D" id="1.10.510.10">
    <property type="entry name" value="Transferase(Phosphotransferase) domain 1"/>
    <property type="match status" value="1"/>
</dbReference>
<dbReference type="GO" id="GO:0044773">
    <property type="term" value="P:mitotic DNA damage checkpoint signaling"/>
    <property type="evidence" value="ECO:0007669"/>
    <property type="project" value="TreeGrafter"/>
</dbReference>
<dbReference type="GO" id="GO:0004674">
    <property type="term" value="F:protein serine/threonine kinase activity"/>
    <property type="evidence" value="ECO:0007669"/>
    <property type="project" value="TreeGrafter"/>
</dbReference>
<dbReference type="AlphaFoldDB" id="A0A165GV98"/>
<dbReference type="GO" id="GO:0005634">
    <property type="term" value="C:nucleus"/>
    <property type="evidence" value="ECO:0007669"/>
    <property type="project" value="TreeGrafter"/>
</dbReference>
<keyword evidence="4" id="KW-1185">Reference proteome</keyword>
<dbReference type="OrthoDB" id="5987198at2759"/>
<proteinExistence type="predicted"/>
<accession>A0A165GV98</accession>
<dbReference type="GO" id="GO:0005524">
    <property type="term" value="F:ATP binding"/>
    <property type="evidence" value="ECO:0007669"/>
    <property type="project" value="InterPro"/>
</dbReference>
<dbReference type="InterPro" id="IPR011009">
    <property type="entry name" value="Kinase-like_dom_sf"/>
</dbReference>
<dbReference type="PANTHER" id="PTHR44167">
    <property type="entry name" value="OVARIAN-SPECIFIC SERINE/THREONINE-PROTEIN KINASE LOK-RELATED"/>
    <property type="match status" value="1"/>
</dbReference>
<sequence>MCEPSTIDNTDAETPDPPTPIRSHNEGELLPEEHFWRDHYQWLEECGYRLRPRYKPGWIPSWKSSHKEYWRCEDGHAIMVPHILDATRVSSGEMVVLKRILISEHPHEIEINQYFSAEPLASDPRNHCAPLYEVLQVTDQEGMMILVTPLLRRYDSPLLDTVGEAVEFFRQIFEGLQFMHQHHVAHRDCMNQNIMMDPHPLFPDMYHPRVIDWSRDLDHPARHYSRTARPTRYYFIDFGLSRKYRPDDGPPREPPIHGGDKSVPEFKESNEPCDPFPTDVYYIGNMIREDFLQRSHGVEVMQALVDEMVQDDPVKRPNMDEVVARFDAIRTSLSSSKLRSRLVYRDESKVKRVFKGVKHALGTVGSIASPRSPVHTP</sequence>
<dbReference type="InterPro" id="IPR000719">
    <property type="entry name" value="Prot_kinase_dom"/>
</dbReference>
<dbReference type="PROSITE" id="PS50011">
    <property type="entry name" value="PROTEIN_KINASE_DOM"/>
    <property type="match status" value="1"/>
</dbReference>
<dbReference type="EMBL" id="KV427608">
    <property type="protein sequence ID" value="KZT10865.1"/>
    <property type="molecule type" value="Genomic_DNA"/>
</dbReference>
<dbReference type="SUPFAM" id="SSF56112">
    <property type="entry name" value="Protein kinase-like (PK-like)"/>
    <property type="match status" value="1"/>
</dbReference>
<feature type="region of interest" description="Disordered" evidence="1">
    <location>
        <begin position="245"/>
        <end position="270"/>
    </location>
</feature>
<evidence type="ECO:0000256" key="1">
    <source>
        <dbReference type="SAM" id="MobiDB-lite"/>
    </source>
</evidence>
<dbReference type="PANTHER" id="PTHR44167:SF24">
    <property type="entry name" value="SERINE_THREONINE-PROTEIN KINASE CHK2"/>
    <property type="match status" value="1"/>
</dbReference>
<reference evidence="3 4" key="1">
    <citation type="journal article" date="2016" name="Mol. Biol. Evol.">
        <title>Comparative Genomics of Early-Diverging Mushroom-Forming Fungi Provides Insights into the Origins of Lignocellulose Decay Capabilities.</title>
        <authorList>
            <person name="Nagy L.G."/>
            <person name="Riley R."/>
            <person name="Tritt A."/>
            <person name="Adam C."/>
            <person name="Daum C."/>
            <person name="Floudas D."/>
            <person name="Sun H."/>
            <person name="Yadav J.S."/>
            <person name="Pangilinan J."/>
            <person name="Larsson K.H."/>
            <person name="Matsuura K."/>
            <person name="Barry K."/>
            <person name="Labutti K."/>
            <person name="Kuo R."/>
            <person name="Ohm R.A."/>
            <person name="Bhattacharya S.S."/>
            <person name="Shirouzu T."/>
            <person name="Yoshinaga Y."/>
            <person name="Martin F.M."/>
            <person name="Grigoriev I.V."/>
            <person name="Hibbett D.S."/>
        </authorList>
    </citation>
    <scope>NUCLEOTIDE SEQUENCE [LARGE SCALE GENOMIC DNA]</scope>
    <source>
        <strain evidence="3 4">93-53</strain>
    </source>
</reference>
<evidence type="ECO:0000313" key="4">
    <source>
        <dbReference type="Proteomes" id="UP000076871"/>
    </source>
</evidence>
<dbReference type="InParanoid" id="A0A165GV98"/>
<feature type="domain" description="Protein kinase" evidence="2">
    <location>
        <begin position="48"/>
        <end position="377"/>
    </location>
</feature>
<dbReference type="Proteomes" id="UP000076871">
    <property type="component" value="Unassembled WGS sequence"/>
</dbReference>
<dbReference type="RefSeq" id="XP_040768605.1">
    <property type="nucleotide sequence ID" value="XM_040907982.1"/>
</dbReference>
<evidence type="ECO:0000259" key="2">
    <source>
        <dbReference type="PROSITE" id="PS50011"/>
    </source>
</evidence>